<protein>
    <submittedName>
        <fullName evidence="1">Uncharacterized protein</fullName>
    </submittedName>
</protein>
<dbReference type="AlphaFoldDB" id="A0A081APS2"/>
<evidence type="ECO:0000313" key="1">
    <source>
        <dbReference type="EMBL" id="ETO80883.1"/>
    </source>
</evidence>
<reference evidence="1 2" key="1">
    <citation type="submission" date="2013-11" db="EMBL/GenBank/DDBJ databases">
        <title>The Genome Sequence of Phytophthora parasitica P1976.</title>
        <authorList>
            <consortium name="The Broad Institute Genomics Platform"/>
            <person name="Russ C."/>
            <person name="Tyler B."/>
            <person name="Panabieres F."/>
            <person name="Shan W."/>
            <person name="Tripathy S."/>
            <person name="Grunwald N."/>
            <person name="Machado M."/>
            <person name="Johnson C.S."/>
            <person name="Walker B."/>
            <person name="Young S."/>
            <person name="Zeng Q."/>
            <person name="Gargeya S."/>
            <person name="Fitzgerald M."/>
            <person name="Haas B."/>
            <person name="Abouelleil A."/>
            <person name="Allen A.W."/>
            <person name="Alvarado L."/>
            <person name="Arachchi H.M."/>
            <person name="Berlin A.M."/>
            <person name="Chapman S.B."/>
            <person name="Gainer-Dewar J."/>
            <person name="Goldberg J."/>
            <person name="Griggs A."/>
            <person name="Gujja S."/>
            <person name="Hansen M."/>
            <person name="Howarth C."/>
            <person name="Imamovic A."/>
            <person name="Ireland A."/>
            <person name="Larimer J."/>
            <person name="McCowan C."/>
            <person name="Murphy C."/>
            <person name="Pearson M."/>
            <person name="Poon T.W."/>
            <person name="Priest M."/>
            <person name="Roberts A."/>
            <person name="Saif S."/>
            <person name="Shea T."/>
            <person name="Sisk P."/>
            <person name="Sykes S."/>
            <person name="Wortman J."/>
            <person name="Nusbaum C."/>
            <person name="Birren B."/>
        </authorList>
    </citation>
    <scope>NUCLEOTIDE SEQUENCE [LARGE SCALE GENOMIC DNA]</scope>
    <source>
        <strain evidence="1 2">P1976</strain>
    </source>
</reference>
<accession>A0A081APS2</accession>
<gene>
    <name evidence="1" type="ORF">F444_04704</name>
</gene>
<sequence>MENPASARGFGRLPAKPDPKSFIRKGGYKYPENIFIYHD</sequence>
<name>A0A081APS2_PHYNI</name>
<evidence type="ECO:0000313" key="2">
    <source>
        <dbReference type="Proteomes" id="UP000028582"/>
    </source>
</evidence>
<proteinExistence type="predicted"/>
<dbReference type="Proteomes" id="UP000028582">
    <property type="component" value="Unassembled WGS sequence"/>
</dbReference>
<organism evidence="1 2">
    <name type="scientific">Phytophthora nicotianae P1976</name>
    <dbReference type="NCBI Taxonomy" id="1317066"/>
    <lineage>
        <taxon>Eukaryota</taxon>
        <taxon>Sar</taxon>
        <taxon>Stramenopiles</taxon>
        <taxon>Oomycota</taxon>
        <taxon>Peronosporomycetes</taxon>
        <taxon>Peronosporales</taxon>
        <taxon>Peronosporaceae</taxon>
        <taxon>Phytophthora</taxon>
    </lineage>
</organism>
<comment type="caution">
    <text evidence="1">The sequence shown here is derived from an EMBL/GenBank/DDBJ whole genome shotgun (WGS) entry which is preliminary data.</text>
</comment>
<dbReference type="EMBL" id="ANJA01000938">
    <property type="protein sequence ID" value="ETO80883.1"/>
    <property type="molecule type" value="Genomic_DNA"/>
</dbReference>